<protein>
    <submittedName>
        <fullName evidence="1">Uncharacterized protein</fullName>
    </submittedName>
</protein>
<accession>A0A3Q3DLT1</accession>
<dbReference type="Ensembl" id="ENSHCOT00000023239.1">
    <property type="protein sequence ID" value="ENSHCOP00000015345.1"/>
    <property type="gene ID" value="ENSHCOG00000018930.1"/>
</dbReference>
<organism evidence="1 2">
    <name type="scientific">Hippocampus comes</name>
    <name type="common">Tiger tail seahorse</name>
    <dbReference type="NCBI Taxonomy" id="109280"/>
    <lineage>
        <taxon>Eukaryota</taxon>
        <taxon>Metazoa</taxon>
        <taxon>Chordata</taxon>
        <taxon>Craniata</taxon>
        <taxon>Vertebrata</taxon>
        <taxon>Euteleostomi</taxon>
        <taxon>Actinopterygii</taxon>
        <taxon>Neopterygii</taxon>
        <taxon>Teleostei</taxon>
        <taxon>Neoteleostei</taxon>
        <taxon>Acanthomorphata</taxon>
        <taxon>Syngnathiaria</taxon>
        <taxon>Syngnathiformes</taxon>
        <taxon>Syngnathoidei</taxon>
        <taxon>Syngnathidae</taxon>
        <taxon>Hippocampus</taxon>
    </lineage>
</organism>
<reference evidence="1" key="1">
    <citation type="submission" date="2025-08" db="UniProtKB">
        <authorList>
            <consortium name="Ensembl"/>
        </authorList>
    </citation>
    <scope>IDENTIFICATION</scope>
</reference>
<keyword evidence="2" id="KW-1185">Reference proteome</keyword>
<reference evidence="1" key="2">
    <citation type="submission" date="2025-09" db="UniProtKB">
        <authorList>
            <consortium name="Ensembl"/>
        </authorList>
    </citation>
    <scope>IDENTIFICATION</scope>
</reference>
<evidence type="ECO:0000313" key="1">
    <source>
        <dbReference type="Ensembl" id="ENSHCOP00000015345.1"/>
    </source>
</evidence>
<sequence>MPSTAGPSSPSAALADALDSSARLVDRHLLDDRCFPDLSELLSVPSHSKSRWSTSQEYKGVKSRDIGYIVRVYFCQPR</sequence>
<dbReference type="AlphaFoldDB" id="A0A3Q3DLT1"/>
<dbReference type="OMA" id="WITRESY"/>
<dbReference type="STRING" id="109280.ENSHCOP00000015345"/>
<dbReference type="GeneTree" id="ENSGT00940000176177"/>
<evidence type="ECO:0000313" key="2">
    <source>
        <dbReference type="Proteomes" id="UP000264820"/>
    </source>
</evidence>
<name>A0A3Q3DLT1_HIPCM</name>
<dbReference type="Proteomes" id="UP000264820">
    <property type="component" value="Unplaced"/>
</dbReference>
<proteinExistence type="predicted"/>